<dbReference type="InterPro" id="IPR036465">
    <property type="entry name" value="vWFA_dom_sf"/>
</dbReference>
<comment type="caution">
    <text evidence="8">The sequence shown here is derived from an EMBL/GenBank/DDBJ whole genome shotgun (WGS) entry which is preliminary data.</text>
</comment>
<keyword evidence="4" id="KW-0479">Metal-binding</keyword>
<comment type="subcellular location">
    <subcellularLocation>
        <location evidence="1">Cytoplasm</location>
    </subcellularLocation>
</comment>
<dbReference type="GO" id="GO:0005737">
    <property type="term" value="C:cytoplasm"/>
    <property type="evidence" value="ECO:0007669"/>
    <property type="project" value="UniProtKB-SubCell"/>
</dbReference>
<keyword evidence="5" id="KW-0694">RNA-binding</keyword>
<dbReference type="AlphaFoldDB" id="A0AAV3X6L7"/>
<dbReference type="PANTHER" id="PTHR14202:SF0">
    <property type="entry name" value="RNA-BINDING PROTEIN RO60"/>
    <property type="match status" value="1"/>
</dbReference>
<evidence type="ECO:0000256" key="3">
    <source>
        <dbReference type="ARBA" id="ARBA00022490"/>
    </source>
</evidence>
<dbReference type="SUPFAM" id="SSF140864">
    <property type="entry name" value="TROVE domain-like"/>
    <property type="match status" value="1"/>
</dbReference>
<dbReference type="EMBL" id="BLAY01000010">
    <property type="protein sequence ID" value="GET36255.1"/>
    <property type="molecule type" value="Genomic_DNA"/>
</dbReference>
<evidence type="ECO:0000256" key="2">
    <source>
        <dbReference type="ARBA" id="ARBA00007814"/>
    </source>
</evidence>
<evidence type="ECO:0000256" key="5">
    <source>
        <dbReference type="ARBA" id="ARBA00022884"/>
    </source>
</evidence>
<dbReference type="Pfam" id="PF25045">
    <property type="entry name" value="vWA_Ro60"/>
    <property type="match status" value="1"/>
</dbReference>
<dbReference type="InterPro" id="IPR040322">
    <property type="entry name" value="TROVE2"/>
</dbReference>
<keyword evidence="9" id="KW-1185">Reference proteome</keyword>
<dbReference type="InterPro" id="IPR056800">
    <property type="entry name" value="vWA_Ro60"/>
</dbReference>
<proteinExistence type="inferred from homology"/>
<dbReference type="GO" id="GO:1990904">
    <property type="term" value="C:ribonucleoprotein complex"/>
    <property type="evidence" value="ECO:0007669"/>
    <property type="project" value="UniProtKB-KW"/>
</dbReference>
<comment type="similarity">
    <text evidence="2">Belongs to the Ro 60 kDa family.</text>
</comment>
<evidence type="ECO:0000256" key="4">
    <source>
        <dbReference type="ARBA" id="ARBA00022723"/>
    </source>
</evidence>
<protein>
    <submittedName>
        <fullName evidence="8">TROVE domain-containing protein</fullName>
    </submittedName>
</protein>
<organism evidence="8 9">
    <name type="scientific">Microseira wollei NIES-4236</name>
    <dbReference type="NCBI Taxonomy" id="2530354"/>
    <lineage>
        <taxon>Bacteria</taxon>
        <taxon>Bacillati</taxon>
        <taxon>Cyanobacteriota</taxon>
        <taxon>Cyanophyceae</taxon>
        <taxon>Oscillatoriophycideae</taxon>
        <taxon>Aerosakkonematales</taxon>
        <taxon>Aerosakkonemataceae</taxon>
        <taxon>Microseira</taxon>
    </lineage>
</organism>
<keyword evidence="6" id="KW-0687">Ribonucleoprotein</keyword>
<feature type="domain" description="TROVE" evidence="7">
    <location>
        <begin position="1"/>
        <end position="118"/>
    </location>
</feature>
<dbReference type="Proteomes" id="UP001050975">
    <property type="component" value="Unassembled WGS sequence"/>
</dbReference>
<dbReference type="Pfam" id="PF05731">
    <property type="entry name" value="TROVE"/>
    <property type="match status" value="1"/>
</dbReference>
<name>A0AAV3X6L7_9CYAN</name>
<evidence type="ECO:0000259" key="7">
    <source>
        <dbReference type="PROSITE" id="PS50988"/>
    </source>
</evidence>
<dbReference type="PROSITE" id="PS50988">
    <property type="entry name" value="TROVE"/>
    <property type="match status" value="1"/>
</dbReference>
<dbReference type="Gene3D" id="3.40.50.410">
    <property type="entry name" value="von Willebrand factor, type A domain"/>
    <property type="match status" value="1"/>
</dbReference>
<evidence type="ECO:0000313" key="9">
    <source>
        <dbReference type="Proteomes" id="UP001050975"/>
    </source>
</evidence>
<dbReference type="GO" id="GO:0046872">
    <property type="term" value="F:metal ion binding"/>
    <property type="evidence" value="ECO:0007669"/>
    <property type="project" value="UniProtKB-KW"/>
</dbReference>
<evidence type="ECO:0000256" key="6">
    <source>
        <dbReference type="ARBA" id="ARBA00023274"/>
    </source>
</evidence>
<sequence>MDKKYTIDDFLDKQAWQLLFNQMPIGAMLRNLGSLTELGVLRADAGDNLRRVEAVLNNKEHLRKGRIHPIDVLQALKTYESGGRLGRSQKTWNPVPRIVDILETAVELSFEVVEPTGKVFMHAVDVSGSMSSLVADMGLSCCEIATTMALVTAKAEKNYTIRGFATDFRNLDITAKDSFNSAVRKASNQNFGGTDASVAYDWMIKHKFKADVVCFWTDSESWAGYKHPSQALAEYRKKVNRNVKAVYVTLAPYRISLVDPNDPLSWDLAGFDPNTPRVIQMLATGEL</sequence>
<accession>A0AAV3X6L7</accession>
<keyword evidence="3" id="KW-0963">Cytoplasm</keyword>
<dbReference type="PANTHER" id="PTHR14202">
    <property type="entry name" value="60 KDA RIBONUCLEOPROTEIN SSA/RO"/>
    <property type="match status" value="1"/>
</dbReference>
<gene>
    <name evidence="8" type="ORF">MiSe_10030</name>
</gene>
<dbReference type="InterPro" id="IPR008858">
    <property type="entry name" value="TROVE_dom"/>
</dbReference>
<dbReference type="InterPro" id="IPR037214">
    <property type="entry name" value="TROVE_dom_sf"/>
</dbReference>
<dbReference type="RefSeq" id="WP_226575567.1">
    <property type="nucleotide sequence ID" value="NZ_BLAY01000010.1"/>
</dbReference>
<evidence type="ECO:0000313" key="8">
    <source>
        <dbReference type="EMBL" id="GET36255.1"/>
    </source>
</evidence>
<reference evidence="8" key="1">
    <citation type="submission" date="2019-10" db="EMBL/GenBank/DDBJ databases">
        <title>Draft genome sequece of Microseira wollei NIES-4236.</title>
        <authorList>
            <person name="Yamaguchi H."/>
            <person name="Suzuki S."/>
            <person name="Kawachi M."/>
        </authorList>
    </citation>
    <scope>NUCLEOTIDE SEQUENCE</scope>
    <source>
        <strain evidence="8">NIES-4236</strain>
    </source>
</reference>
<dbReference type="GO" id="GO:0003723">
    <property type="term" value="F:RNA binding"/>
    <property type="evidence" value="ECO:0007669"/>
    <property type="project" value="UniProtKB-KW"/>
</dbReference>
<dbReference type="SUPFAM" id="SSF53300">
    <property type="entry name" value="vWA-like"/>
    <property type="match status" value="1"/>
</dbReference>
<evidence type="ECO:0000256" key="1">
    <source>
        <dbReference type="ARBA" id="ARBA00004496"/>
    </source>
</evidence>